<comment type="similarity">
    <text evidence="1">Belongs to the universal ribosomal protein uS11 family.</text>
</comment>
<evidence type="ECO:0000256" key="3">
    <source>
        <dbReference type="ARBA" id="ARBA00023274"/>
    </source>
</evidence>
<dbReference type="GO" id="GO:0003735">
    <property type="term" value="F:structural constituent of ribosome"/>
    <property type="evidence" value="ECO:0007669"/>
    <property type="project" value="InterPro"/>
</dbReference>
<dbReference type="PANTHER" id="PTHR11759">
    <property type="entry name" value="40S RIBOSOMAL PROTEIN S14/30S RIBOSOMAL PROTEIN S11"/>
    <property type="match status" value="1"/>
</dbReference>
<reference evidence="4" key="1">
    <citation type="submission" date="2021-08" db="EMBL/GenBank/DDBJ databases">
        <authorList>
            <person name="Misof B."/>
            <person name="Oliver O."/>
            <person name="Podsiadlowski L."/>
            <person name="Donath A."/>
            <person name="Peters R."/>
            <person name="Mayer C."/>
            <person name="Rust J."/>
            <person name="Gunkel S."/>
            <person name="Lesny P."/>
            <person name="Martin S."/>
            <person name="Oeyen J.P."/>
            <person name="Petersen M."/>
            <person name="Panagiotis P."/>
            <person name="Wilbrandt J."/>
            <person name="Tanja T."/>
        </authorList>
    </citation>
    <scope>NUCLEOTIDE SEQUENCE</scope>
    <source>
        <strain evidence="4">GBR_01_08_01A</strain>
        <tissue evidence="4">Thorax + abdomen</tissue>
    </source>
</reference>
<dbReference type="Gene3D" id="3.30.420.80">
    <property type="entry name" value="Ribosomal protein S11"/>
    <property type="match status" value="1"/>
</dbReference>
<dbReference type="Pfam" id="PF00411">
    <property type="entry name" value="Ribosomal_S11"/>
    <property type="match status" value="1"/>
</dbReference>
<evidence type="ECO:0000313" key="4">
    <source>
        <dbReference type="EMBL" id="KAK2581518.1"/>
    </source>
</evidence>
<name>A0AAD9RKY8_9HYME</name>
<reference evidence="4" key="2">
    <citation type="journal article" date="2023" name="Commun. Biol.">
        <title>Intrasexual cuticular hydrocarbon dimorphism in a wasp sheds light on hydrocarbon biosynthesis genes in Hymenoptera.</title>
        <authorList>
            <person name="Moris V.C."/>
            <person name="Podsiadlowski L."/>
            <person name="Martin S."/>
            <person name="Oeyen J.P."/>
            <person name="Donath A."/>
            <person name="Petersen M."/>
            <person name="Wilbrandt J."/>
            <person name="Misof B."/>
            <person name="Liedtke D."/>
            <person name="Thamm M."/>
            <person name="Scheiner R."/>
            <person name="Schmitt T."/>
            <person name="Niehuis O."/>
        </authorList>
    </citation>
    <scope>NUCLEOTIDE SEQUENCE</scope>
    <source>
        <strain evidence="4">GBR_01_08_01A</strain>
    </source>
</reference>
<dbReference type="InterPro" id="IPR001971">
    <property type="entry name" value="Ribosomal_uS11"/>
</dbReference>
<keyword evidence="2" id="KW-0689">Ribosomal protein</keyword>
<gene>
    <name evidence="4" type="ORF">KPH14_005177</name>
</gene>
<evidence type="ECO:0008006" key="6">
    <source>
        <dbReference type="Google" id="ProtNLM"/>
    </source>
</evidence>
<dbReference type="EMBL" id="JAIFRP010000039">
    <property type="protein sequence ID" value="KAK2581518.1"/>
    <property type="molecule type" value="Genomic_DNA"/>
</dbReference>
<keyword evidence="3" id="KW-0687">Ribonucleoprotein</keyword>
<evidence type="ECO:0000313" key="5">
    <source>
        <dbReference type="Proteomes" id="UP001258017"/>
    </source>
</evidence>
<dbReference type="HAMAP" id="MF_01310">
    <property type="entry name" value="Ribosomal_uS11"/>
    <property type="match status" value="1"/>
</dbReference>
<accession>A0AAD9RKY8</accession>
<comment type="caution">
    <text evidence="4">The sequence shown here is derived from an EMBL/GenBank/DDBJ whole genome shotgun (WGS) entry which is preliminary data.</text>
</comment>
<protein>
    <recommendedName>
        <fullName evidence="6">Ribosomal protein S11</fullName>
    </recommendedName>
</protein>
<evidence type="ECO:0000256" key="2">
    <source>
        <dbReference type="ARBA" id="ARBA00022980"/>
    </source>
</evidence>
<dbReference type="GO" id="GO:0005840">
    <property type="term" value="C:ribosome"/>
    <property type="evidence" value="ECO:0007669"/>
    <property type="project" value="UniProtKB-KW"/>
</dbReference>
<dbReference type="AlphaFoldDB" id="A0AAD9RKY8"/>
<dbReference type="Proteomes" id="UP001258017">
    <property type="component" value="Unassembled WGS sequence"/>
</dbReference>
<dbReference type="InterPro" id="IPR036967">
    <property type="entry name" value="Ribosomal_uS11_sf"/>
</dbReference>
<dbReference type="SUPFAM" id="SSF53137">
    <property type="entry name" value="Translational machinery components"/>
    <property type="match status" value="1"/>
</dbReference>
<dbReference type="GO" id="GO:0006412">
    <property type="term" value="P:translation"/>
    <property type="evidence" value="ECO:0007669"/>
    <property type="project" value="InterPro"/>
</dbReference>
<evidence type="ECO:0000256" key="1">
    <source>
        <dbReference type="ARBA" id="ARBA00006194"/>
    </source>
</evidence>
<keyword evidence="5" id="KW-1185">Reference proteome</keyword>
<dbReference type="GO" id="GO:1990904">
    <property type="term" value="C:ribonucleoprotein complex"/>
    <property type="evidence" value="ECO:0007669"/>
    <property type="project" value="UniProtKB-KW"/>
</dbReference>
<sequence>MNTILPLTRLSRKLLANDIVKAKCLNPTTLRNLHITSSYMKEVRLGNEIVKVGSSDKFGIVEGETTGSVHDLKQIKLFPDEETPNLLFKGIPYKELPIIDIKATSNNTIMSLSDHKGITIATHSAGVEGFKNARKGTNIAAQQAAITFGDVVRRKSAGVVRVRVQGLGAGRMAALKGLEMGGVEIVSITDSTRVSWNPPRPRKPRRL</sequence>
<organism evidence="4 5">
    <name type="scientific">Odynerus spinipes</name>
    <dbReference type="NCBI Taxonomy" id="1348599"/>
    <lineage>
        <taxon>Eukaryota</taxon>
        <taxon>Metazoa</taxon>
        <taxon>Ecdysozoa</taxon>
        <taxon>Arthropoda</taxon>
        <taxon>Hexapoda</taxon>
        <taxon>Insecta</taxon>
        <taxon>Pterygota</taxon>
        <taxon>Neoptera</taxon>
        <taxon>Endopterygota</taxon>
        <taxon>Hymenoptera</taxon>
        <taxon>Apocrita</taxon>
        <taxon>Aculeata</taxon>
        <taxon>Vespoidea</taxon>
        <taxon>Vespidae</taxon>
        <taxon>Eumeninae</taxon>
        <taxon>Odynerus</taxon>
    </lineage>
</organism>
<proteinExistence type="inferred from homology"/>